<dbReference type="AlphaFoldDB" id="A0A3N4Z4G8"/>
<evidence type="ECO:0000313" key="1">
    <source>
        <dbReference type="EMBL" id="RPF20818.1"/>
    </source>
</evidence>
<protein>
    <submittedName>
        <fullName evidence="1">Acyl-CoA thioesterase FadM</fullName>
    </submittedName>
</protein>
<dbReference type="CDD" id="cd00586">
    <property type="entry name" value="4HBT"/>
    <property type="match status" value="1"/>
</dbReference>
<accession>A0A3N4Z4G8</accession>
<dbReference type="InterPro" id="IPR029069">
    <property type="entry name" value="HotDog_dom_sf"/>
</dbReference>
<evidence type="ECO:0000313" key="2">
    <source>
        <dbReference type="Proteomes" id="UP000280501"/>
    </source>
</evidence>
<comment type="caution">
    <text evidence="1">The sequence shown here is derived from an EMBL/GenBank/DDBJ whole genome shotgun (WGS) entry which is preliminary data.</text>
</comment>
<gene>
    <name evidence="1" type="ORF">EDD34_1425</name>
</gene>
<reference evidence="1 2" key="1">
    <citation type="submission" date="2018-11" db="EMBL/GenBank/DDBJ databases">
        <title>Sequencing the genomes of 1000 actinobacteria strains.</title>
        <authorList>
            <person name="Klenk H.-P."/>
        </authorList>
    </citation>
    <scope>NUCLEOTIDE SEQUENCE [LARGE SCALE GENOMIC DNA]</scope>
    <source>
        <strain evidence="1 2">DSM 15700</strain>
    </source>
</reference>
<proteinExistence type="predicted"/>
<dbReference type="PANTHER" id="PTHR12475">
    <property type="match status" value="1"/>
</dbReference>
<dbReference type="Proteomes" id="UP000280501">
    <property type="component" value="Unassembled WGS sequence"/>
</dbReference>
<dbReference type="InterPro" id="IPR051490">
    <property type="entry name" value="THEM6_lcsJ_thioesterase"/>
</dbReference>
<dbReference type="SUPFAM" id="SSF54637">
    <property type="entry name" value="Thioesterase/thiol ester dehydrase-isomerase"/>
    <property type="match status" value="1"/>
</dbReference>
<sequence length="195" mass="21968">MVLGIASVPMTRMLQLAWTGVFPRKQVPDRSLLDPSVYPMRVLPQDLDLLMHVNNGSYLQLMDVARFRHVAEMGGTALGRQKQFGAVVAASTMKYRRSLKLFDRFELTTRVLGWDERCFYMEQVFTRREKLCARGVVATRFLHSRTNDRIMPATVVELLAEAHGLASPPESPALPDDVAAWARVVDVAPRGRVTV</sequence>
<dbReference type="Pfam" id="PF13279">
    <property type="entry name" value="4HBT_2"/>
    <property type="match status" value="1"/>
</dbReference>
<name>A0A3N4Z4G8_9MICO</name>
<dbReference type="PANTHER" id="PTHR12475:SF4">
    <property type="entry name" value="PROTEIN THEM6"/>
    <property type="match status" value="1"/>
</dbReference>
<dbReference type="Gene3D" id="3.10.129.10">
    <property type="entry name" value="Hotdog Thioesterase"/>
    <property type="match status" value="1"/>
</dbReference>
<keyword evidence="2" id="KW-1185">Reference proteome</keyword>
<organism evidence="1 2">
    <name type="scientific">Myceligenerans xiligouense</name>
    <dbReference type="NCBI Taxonomy" id="253184"/>
    <lineage>
        <taxon>Bacteria</taxon>
        <taxon>Bacillati</taxon>
        <taxon>Actinomycetota</taxon>
        <taxon>Actinomycetes</taxon>
        <taxon>Micrococcales</taxon>
        <taxon>Promicromonosporaceae</taxon>
        <taxon>Myceligenerans</taxon>
    </lineage>
</organism>
<dbReference type="EMBL" id="RKQZ01000001">
    <property type="protein sequence ID" value="RPF20818.1"/>
    <property type="molecule type" value="Genomic_DNA"/>
</dbReference>